<evidence type="ECO:0000259" key="4">
    <source>
        <dbReference type="SMART" id="SM00822"/>
    </source>
</evidence>
<dbReference type="Pfam" id="PF00106">
    <property type="entry name" value="adh_short"/>
    <property type="match status" value="1"/>
</dbReference>
<dbReference type="PANTHER" id="PTHR44196:SF1">
    <property type="entry name" value="DEHYDROGENASE_REDUCTASE SDR FAMILY MEMBER 7B"/>
    <property type="match status" value="1"/>
</dbReference>
<evidence type="ECO:0000256" key="1">
    <source>
        <dbReference type="ARBA" id="ARBA00006484"/>
    </source>
</evidence>
<dbReference type="PRINTS" id="PR00081">
    <property type="entry name" value="GDHRDH"/>
</dbReference>
<dbReference type="GO" id="GO:0016020">
    <property type="term" value="C:membrane"/>
    <property type="evidence" value="ECO:0007669"/>
    <property type="project" value="TreeGrafter"/>
</dbReference>
<feature type="domain" description="Ketoreductase" evidence="4">
    <location>
        <begin position="30"/>
        <end position="210"/>
    </location>
</feature>
<dbReference type="PROSITE" id="PS00061">
    <property type="entry name" value="ADH_SHORT"/>
    <property type="match status" value="1"/>
</dbReference>
<dbReference type="InterPro" id="IPR020904">
    <property type="entry name" value="Sc_DH/Rdtase_CS"/>
</dbReference>
<dbReference type="Gene3D" id="3.40.50.720">
    <property type="entry name" value="NAD(P)-binding Rossmann-like Domain"/>
    <property type="match status" value="1"/>
</dbReference>
<reference evidence="5 6" key="1">
    <citation type="journal article" date="2019" name="Emerg. Microbes Infect.">
        <title>Comprehensive subspecies identification of 175 nontuberculous mycobacteria species based on 7547 genomic profiles.</title>
        <authorList>
            <person name="Matsumoto Y."/>
            <person name="Kinjo T."/>
            <person name="Motooka D."/>
            <person name="Nabeya D."/>
            <person name="Jung N."/>
            <person name="Uechi K."/>
            <person name="Horii T."/>
            <person name="Iida T."/>
            <person name="Fujita J."/>
            <person name="Nakamura S."/>
        </authorList>
    </citation>
    <scope>NUCLEOTIDE SEQUENCE [LARGE SCALE GENOMIC DNA]</scope>
    <source>
        <strain evidence="5 6">JCM 13392</strain>
    </source>
</reference>
<dbReference type="EMBL" id="BLKT01000003">
    <property type="protein sequence ID" value="GFG59845.1"/>
    <property type="molecule type" value="Genomic_DNA"/>
</dbReference>
<dbReference type="SMART" id="SM00822">
    <property type="entry name" value="PKS_KR"/>
    <property type="match status" value="1"/>
</dbReference>
<dbReference type="InterPro" id="IPR002347">
    <property type="entry name" value="SDR_fam"/>
</dbReference>
<protein>
    <submittedName>
        <fullName evidence="5">Short-chain dehydrogenase</fullName>
    </submittedName>
</protein>
<proteinExistence type="inferred from homology"/>
<dbReference type="PANTHER" id="PTHR44196">
    <property type="entry name" value="DEHYDROGENASE/REDUCTASE SDR FAMILY MEMBER 7B"/>
    <property type="match status" value="1"/>
</dbReference>
<dbReference type="InterPro" id="IPR057326">
    <property type="entry name" value="KR_dom"/>
</dbReference>
<evidence type="ECO:0000256" key="2">
    <source>
        <dbReference type="ARBA" id="ARBA00023002"/>
    </source>
</evidence>
<dbReference type="PRINTS" id="PR00080">
    <property type="entry name" value="SDRFAMILY"/>
</dbReference>
<evidence type="ECO:0000313" key="6">
    <source>
        <dbReference type="Proteomes" id="UP000465241"/>
    </source>
</evidence>
<dbReference type="InterPro" id="IPR036291">
    <property type="entry name" value="NAD(P)-bd_dom_sf"/>
</dbReference>
<comment type="similarity">
    <text evidence="1 3">Belongs to the short-chain dehydrogenases/reductases (SDR) family.</text>
</comment>
<comment type="caution">
    <text evidence="5">The sequence shown here is derived from an EMBL/GenBank/DDBJ whole genome shotgun (WGS) entry which is preliminary data.</text>
</comment>
<gene>
    <name evidence="5" type="ORF">MMUR_39810</name>
</gene>
<dbReference type="GO" id="GO:0016491">
    <property type="term" value="F:oxidoreductase activity"/>
    <property type="evidence" value="ECO:0007669"/>
    <property type="project" value="UniProtKB-KW"/>
</dbReference>
<dbReference type="SUPFAM" id="SSF51735">
    <property type="entry name" value="NAD(P)-binding Rossmann-fold domains"/>
    <property type="match status" value="1"/>
</dbReference>
<sequence length="318" mass="34159">MTRQTPRRSITAKAMRRRPALNAKGSVSGKVAFITGGAAGVGAEVARRLHANGAQLILVDADADALASFATSLRGERVLTVTADVRDLAAMQAAADQGVQRWGGIDIVVANAGIVSYGSVRQVDPTTFKRLLDINVLGVFHTVRAVLPSIIERRGYVLIVSSLAAFTATPGMAPYNASKAAVEQFANTLRVEVAHRGVDVGSAHMSWLDTAMLRDTKTDLSTFGEMLSKLPYPFSIITSVDKCGEAFVAGIEKRRSRVYCPSWVAAVRFLRPLFFTRLGEAPIQRFVPDLIPRMDAEASALGRSTSLHSETLDTSTAQ</sequence>
<dbReference type="CDD" id="cd05233">
    <property type="entry name" value="SDR_c"/>
    <property type="match status" value="1"/>
</dbReference>
<keyword evidence="6" id="KW-1185">Reference proteome</keyword>
<name>A0A7I9WQ37_9MYCO</name>
<accession>A0A7I9WQ37</accession>
<organism evidence="5 6">
    <name type="scientific">Mycolicibacterium murale</name>
    <dbReference type="NCBI Taxonomy" id="182220"/>
    <lineage>
        <taxon>Bacteria</taxon>
        <taxon>Bacillati</taxon>
        <taxon>Actinomycetota</taxon>
        <taxon>Actinomycetes</taxon>
        <taxon>Mycobacteriales</taxon>
        <taxon>Mycobacteriaceae</taxon>
        <taxon>Mycolicibacterium</taxon>
    </lineage>
</organism>
<dbReference type="NCBIfam" id="NF004526">
    <property type="entry name" value="PRK05872.1"/>
    <property type="match status" value="1"/>
</dbReference>
<evidence type="ECO:0000313" key="5">
    <source>
        <dbReference type="EMBL" id="GFG59845.1"/>
    </source>
</evidence>
<keyword evidence="2" id="KW-0560">Oxidoreductase</keyword>
<dbReference type="Proteomes" id="UP000465241">
    <property type="component" value="Unassembled WGS sequence"/>
</dbReference>
<dbReference type="AlphaFoldDB" id="A0A7I9WQ37"/>
<evidence type="ECO:0000256" key="3">
    <source>
        <dbReference type="RuleBase" id="RU000363"/>
    </source>
</evidence>